<accession>A0A9P0BII8</accession>
<gene>
    <name evidence="3" type="ORF">MELIAE_LOCUS12342</name>
</gene>
<feature type="region of interest" description="Disordered" evidence="1">
    <location>
        <begin position="235"/>
        <end position="263"/>
    </location>
</feature>
<feature type="compositionally biased region" description="Polar residues" evidence="1">
    <location>
        <begin position="242"/>
        <end position="263"/>
    </location>
</feature>
<keyword evidence="4" id="KW-1185">Reference proteome</keyword>
<evidence type="ECO:0000313" key="4">
    <source>
        <dbReference type="Proteomes" id="UP001154078"/>
    </source>
</evidence>
<sequence length="339" mass="38260">MEQQLLNKTVTQNSFNLQSFNATLTRNEVTTIPSVGNVTQKSIKELIYNGTGFFIEDEGDTSGSLNDIQTLFLACFATLLPLVLILLAAFGIRILWTKYKRRKENAQYDGILPRDQTSDSINRPLHSHLLNDKECGETVLPISNDEVEICENVPYRSNNHSNTNGSIITMTLKNNHLIVETEERNDIEEDSRETTMKYSPSAKDGVFVVEVQQGVRRSPSSTKNEVSTLSALVHSPPERFSESNSSPKLTKTGLATSDSSLSGNRQSYCYTNQECYQSGNYGYTNYVYEESKVRPLDDDTKPKITAAVYKKNFSDRMNSEASMDFDNKPYEVEIFDERN</sequence>
<name>A0A9P0BII8_BRAAE</name>
<keyword evidence="2" id="KW-0472">Membrane</keyword>
<dbReference type="OrthoDB" id="6767212at2759"/>
<keyword evidence="2" id="KW-0812">Transmembrane</keyword>
<proteinExistence type="predicted"/>
<dbReference type="AlphaFoldDB" id="A0A9P0BII8"/>
<protein>
    <submittedName>
        <fullName evidence="3">Uncharacterized protein</fullName>
    </submittedName>
</protein>
<dbReference type="EMBL" id="OV121140">
    <property type="protein sequence ID" value="CAH0563544.1"/>
    <property type="molecule type" value="Genomic_DNA"/>
</dbReference>
<evidence type="ECO:0000256" key="1">
    <source>
        <dbReference type="SAM" id="MobiDB-lite"/>
    </source>
</evidence>
<evidence type="ECO:0000313" key="3">
    <source>
        <dbReference type="EMBL" id="CAH0563544.1"/>
    </source>
</evidence>
<dbReference type="Proteomes" id="UP001154078">
    <property type="component" value="Chromosome 9"/>
</dbReference>
<feature type="transmembrane region" description="Helical" evidence="2">
    <location>
        <begin position="71"/>
        <end position="96"/>
    </location>
</feature>
<reference evidence="3" key="1">
    <citation type="submission" date="2021-12" db="EMBL/GenBank/DDBJ databases">
        <authorList>
            <person name="King R."/>
        </authorList>
    </citation>
    <scope>NUCLEOTIDE SEQUENCE</scope>
</reference>
<organism evidence="3 4">
    <name type="scientific">Brassicogethes aeneus</name>
    <name type="common">Rape pollen beetle</name>
    <name type="synonym">Meligethes aeneus</name>
    <dbReference type="NCBI Taxonomy" id="1431903"/>
    <lineage>
        <taxon>Eukaryota</taxon>
        <taxon>Metazoa</taxon>
        <taxon>Ecdysozoa</taxon>
        <taxon>Arthropoda</taxon>
        <taxon>Hexapoda</taxon>
        <taxon>Insecta</taxon>
        <taxon>Pterygota</taxon>
        <taxon>Neoptera</taxon>
        <taxon>Endopterygota</taxon>
        <taxon>Coleoptera</taxon>
        <taxon>Polyphaga</taxon>
        <taxon>Cucujiformia</taxon>
        <taxon>Nitidulidae</taxon>
        <taxon>Meligethinae</taxon>
        <taxon>Brassicogethes</taxon>
    </lineage>
</organism>
<evidence type="ECO:0000256" key="2">
    <source>
        <dbReference type="SAM" id="Phobius"/>
    </source>
</evidence>
<keyword evidence="2" id="KW-1133">Transmembrane helix</keyword>